<proteinExistence type="predicted"/>
<evidence type="ECO:0000256" key="2">
    <source>
        <dbReference type="SAM" id="MobiDB-lite"/>
    </source>
</evidence>
<evidence type="ECO:0000313" key="3">
    <source>
        <dbReference type="EMBL" id="KAK7939693.1"/>
    </source>
</evidence>
<protein>
    <submittedName>
        <fullName evidence="3">Uncharacterized protein</fullName>
    </submittedName>
</protein>
<gene>
    <name evidence="3" type="ORF">WMY93_003019</name>
</gene>
<sequence>MKTELRVSTTKIVDLNKDVENLNGQLKDKEAVVESEKKKHINLERKWNDILLNLEDCKVVLEEPRQLKVKVQAMIGHFINGHNKFKIHEDDRKVNERLIDVIKEQNQRSIRIANHQRREREQLETASFNTKVKDEKIKGELVRQVINHKTENFALRKALSSRPIRTPVTSRPSTTNSKRPAFR</sequence>
<dbReference type="Proteomes" id="UP001460270">
    <property type="component" value="Unassembled WGS sequence"/>
</dbReference>
<keyword evidence="1" id="KW-0175">Coiled coil</keyword>
<evidence type="ECO:0000256" key="1">
    <source>
        <dbReference type="SAM" id="Coils"/>
    </source>
</evidence>
<comment type="caution">
    <text evidence="3">The sequence shown here is derived from an EMBL/GenBank/DDBJ whole genome shotgun (WGS) entry which is preliminary data.</text>
</comment>
<dbReference type="AlphaFoldDB" id="A0AAW0PV36"/>
<evidence type="ECO:0000313" key="4">
    <source>
        <dbReference type="Proteomes" id="UP001460270"/>
    </source>
</evidence>
<reference evidence="4" key="1">
    <citation type="submission" date="2024-04" db="EMBL/GenBank/DDBJ databases">
        <title>Salinicola lusitanus LLJ914,a marine bacterium isolated from the Okinawa Trough.</title>
        <authorList>
            <person name="Li J."/>
        </authorList>
    </citation>
    <scope>NUCLEOTIDE SEQUENCE [LARGE SCALE GENOMIC DNA]</scope>
</reference>
<dbReference type="EMBL" id="JBBPFD010000002">
    <property type="protein sequence ID" value="KAK7939693.1"/>
    <property type="molecule type" value="Genomic_DNA"/>
</dbReference>
<feature type="region of interest" description="Disordered" evidence="2">
    <location>
        <begin position="162"/>
        <end position="183"/>
    </location>
</feature>
<organism evidence="3 4">
    <name type="scientific">Mugilogobius chulae</name>
    <name type="common">yellowstripe goby</name>
    <dbReference type="NCBI Taxonomy" id="88201"/>
    <lineage>
        <taxon>Eukaryota</taxon>
        <taxon>Metazoa</taxon>
        <taxon>Chordata</taxon>
        <taxon>Craniata</taxon>
        <taxon>Vertebrata</taxon>
        <taxon>Euteleostomi</taxon>
        <taxon>Actinopterygii</taxon>
        <taxon>Neopterygii</taxon>
        <taxon>Teleostei</taxon>
        <taxon>Neoteleostei</taxon>
        <taxon>Acanthomorphata</taxon>
        <taxon>Gobiaria</taxon>
        <taxon>Gobiiformes</taxon>
        <taxon>Gobioidei</taxon>
        <taxon>Gobiidae</taxon>
        <taxon>Gobionellinae</taxon>
        <taxon>Mugilogobius</taxon>
    </lineage>
</organism>
<name>A0AAW0PV36_9GOBI</name>
<keyword evidence="4" id="KW-1185">Reference proteome</keyword>
<feature type="compositionally biased region" description="Polar residues" evidence="2">
    <location>
        <begin position="167"/>
        <end position="183"/>
    </location>
</feature>
<feature type="coiled-coil region" evidence="1">
    <location>
        <begin position="12"/>
        <end position="46"/>
    </location>
</feature>
<accession>A0AAW0PV36</accession>